<evidence type="ECO:0000256" key="1">
    <source>
        <dbReference type="SAM" id="Phobius"/>
    </source>
</evidence>
<proteinExistence type="predicted"/>
<dbReference type="RefSeq" id="WP_034642712.1">
    <property type="nucleotide sequence ID" value="NZ_CBCSJC010000006.1"/>
</dbReference>
<evidence type="ECO:0000313" key="4">
    <source>
        <dbReference type="Proteomes" id="UP000027822"/>
    </source>
</evidence>
<dbReference type="EMBL" id="JOTN01000024">
    <property type="protein sequence ID" value="KEK17630.1"/>
    <property type="molecule type" value="Genomic_DNA"/>
</dbReference>
<protein>
    <recommendedName>
        <fullName evidence="2">Transglutaminase-like domain-containing protein</fullName>
    </recommendedName>
</protein>
<dbReference type="Pfam" id="PF01841">
    <property type="entry name" value="Transglut_core"/>
    <property type="match status" value="1"/>
</dbReference>
<dbReference type="eggNOG" id="COG1305">
    <property type="taxonomic scope" value="Bacteria"/>
</dbReference>
<comment type="caution">
    <text evidence="3">The sequence shown here is derived from an EMBL/GenBank/DDBJ whole genome shotgun (WGS) entry which is preliminary data.</text>
</comment>
<dbReference type="PANTHER" id="PTHR33490">
    <property type="entry name" value="BLR5614 PROTEIN-RELATED"/>
    <property type="match status" value="1"/>
</dbReference>
<dbReference type="InterPro" id="IPR002931">
    <property type="entry name" value="Transglutaminase-like"/>
</dbReference>
<dbReference type="SMART" id="SM00460">
    <property type="entry name" value="TGc"/>
    <property type="match status" value="1"/>
</dbReference>
<feature type="domain" description="Transglutaminase-like" evidence="2">
    <location>
        <begin position="140"/>
        <end position="200"/>
    </location>
</feature>
<dbReference type="OrthoDB" id="9787782at2"/>
<organism evidence="3 4">
    <name type="scientific">Bacillus manliponensis</name>
    <dbReference type="NCBI Taxonomy" id="574376"/>
    <lineage>
        <taxon>Bacteria</taxon>
        <taxon>Bacillati</taxon>
        <taxon>Bacillota</taxon>
        <taxon>Bacilli</taxon>
        <taxon>Bacillales</taxon>
        <taxon>Bacillaceae</taxon>
        <taxon>Bacillus</taxon>
        <taxon>Bacillus cereus group</taxon>
    </lineage>
</organism>
<dbReference type="Gene3D" id="3.10.620.30">
    <property type="match status" value="1"/>
</dbReference>
<dbReference type="InterPro" id="IPR038765">
    <property type="entry name" value="Papain-like_cys_pep_sf"/>
</dbReference>
<sequence>MRRVVYSYKNNLLSVTKLWLSWPKHIHHFTTTKDPLSLSNPDQAGNQLGYYELQEKESIQIRYMVDSYIPNKSHSLTNEEKTFYLRSTELVPITNDIKELAQSLVKDTTSIYKQAYILFEHLVLQYSYLYPPKERGALSFLRDKKGDCGEFSFLYSALCRSLGIPCRTMIGCWAVGSMQAHVWNEVFIEGKGWLPVDCSMANVQKKKPWQFVISSLRTLQWKKYFGETEGQRIVFSVDTEIPLTPIYPSASSEILKNYPKYAVILGGKPLVWGYETFHDTAPFMQPAYIKFHEENLTHNSFKSTIQAFWLNPYFGRWTVYETGWQRFLYILKHISGFLAVIMIGLHTLFPNDIFLIIQQLSLILLSLSFVLRKERIVLFGILTTIFLLFTIRLIV</sequence>
<keyword evidence="4" id="KW-1185">Reference proteome</keyword>
<reference evidence="3 4" key="1">
    <citation type="submission" date="2014-06" db="EMBL/GenBank/DDBJ databases">
        <title>Draft genome sequence of Bacillus manliponensis JCM 15802 (MCCC 1A00708).</title>
        <authorList>
            <person name="Lai Q."/>
            <person name="Liu Y."/>
            <person name="Shao Z."/>
        </authorList>
    </citation>
    <scope>NUCLEOTIDE SEQUENCE [LARGE SCALE GENOMIC DNA]</scope>
    <source>
        <strain evidence="3 4">JCM 15802</strain>
    </source>
</reference>
<dbReference type="PANTHER" id="PTHR33490:SF3">
    <property type="entry name" value="CONSERVED INTEGRAL MEMBRANE PROTEIN"/>
    <property type="match status" value="1"/>
</dbReference>
<dbReference type="Proteomes" id="UP000027822">
    <property type="component" value="Unassembled WGS sequence"/>
</dbReference>
<name>A0A073JTI8_9BACI</name>
<feature type="transmembrane region" description="Helical" evidence="1">
    <location>
        <begin position="327"/>
        <end position="347"/>
    </location>
</feature>
<dbReference type="AlphaFoldDB" id="A0A073JTI8"/>
<keyword evidence="1" id="KW-0812">Transmembrane</keyword>
<feature type="transmembrane region" description="Helical" evidence="1">
    <location>
        <begin position="353"/>
        <end position="371"/>
    </location>
</feature>
<keyword evidence="1" id="KW-1133">Transmembrane helix</keyword>
<evidence type="ECO:0000313" key="3">
    <source>
        <dbReference type="EMBL" id="KEK17630.1"/>
    </source>
</evidence>
<dbReference type="SUPFAM" id="SSF54001">
    <property type="entry name" value="Cysteine proteinases"/>
    <property type="match status" value="1"/>
</dbReference>
<gene>
    <name evidence="3" type="ORF">BAMA_11715</name>
</gene>
<keyword evidence="1" id="KW-0472">Membrane</keyword>
<feature type="transmembrane region" description="Helical" evidence="1">
    <location>
        <begin position="376"/>
        <end position="394"/>
    </location>
</feature>
<evidence type="ECO:0000259" key="2">
    <source>
        <dbReference type="SMART" id="SM00460"/>
    </source>
</evidence>
<dbReference type="STRING" id="574376.BAMA_11715"/>
<accession>A0A073JTI8</accession>